<comment type="caution">
    <text evidence="3">The sequence shown here is derived from an EMBL/GenBank/DDBJ whole genome shotgun (WGS) entry which is preliminary data.</text>
</comment>
<evidence type="ECO:0000313" key="3">
    <source>
        <dbReference type="EMBL" id="KAA2214249.1"/>
    </source>
</evidence>
<keyword evidence="1" id="KW-0472">Membrane</keyword>
<gene>
    <name evidence="3" type="ORF">F0Q34_00505</name>
</gene>
<evidence type="ECO:0000256" key="1">
    <source>
        <dbReference type="SAM" id="Phobius"/>
    </source>
</evidence>
<dbReference type="Proteomes" id="UP000322110">
    <property type="component" value="Unassembled WGS sequence"/>
</dbReference>
<dbReference type="InterPro" id="IPR046586">
    <property type="entry name" value="DUF6644"/>
</dbReference>
<dbReference type="EMBL" id="VUKA01000001">
    <property type="protein sequence ID" value="KAA2214249.1"/>
    <property type="molecule type" value="Genomic_DNA"/>
</dbReference>
<feature type="transmembrane region" description="Helical" evidence="1">
    <location>
        <begin position="62"/>
        <end position="81"/>
    </location>
</feature>
<dbReference type="OrthoDB" id="118399at2"/>
<keyword evidence="1" id="KW-1133">Transmembrane helix</keyword>
<sequence>MLGALAEWPVAALLRNSTIAYPLVNAAHILGLGILVGAIATLDLRLLGLFRASPVQQLAPPLWRVAAGGLLLAAATGFLLFSTRPQAYLENPAFLVKLALVALGVLNVLSLHRAAAWRQALDGGAIGMRLKLGAVLSLACWAGAVLAGRWIGFLQ</sequence>
<feature type="domain" description="DUF6644" evidence="2">
    <location>
        <begin position="25"/>
        <end position="153"/>
    </location>
</feature>
<proteinExistence type="predicted"/>
<keyword evidence="1" id="KW-0812">Transmembrane</keyword>
<dbReference type="Pfam" id="PF20349">
    <property type="entry name" value="DUF6644"/>
    <property type="match status" value="1"/>
</dbReference>
<dbReference type="RefSeq" id="WP_149810188.1">
    <property type="nucleotide sequence ID" value="NZ_VUKA01000001.1"/>
</dbReference>
<feature type="transmembrane region" description="Helical" evidence="1">
    <location>
        <begin position="20"/>
        <end position="42"/>
    </location>
</feature>
<feature type="transmembrane region" description="Helical" evidence="1">
    <location>
        <begin position="93"/>
        <end position="111"/>
    </location>
</feature>
<name>A0A5B2TJ99_9PROT</name>
<evidence type="ECO:0000313" key="4">
    <source>
        <dbReference type="Proteomes" id="UP000322110"/>
    </source>
</evidence>
<organism evidence="3 4">
    <name type="scientific">Teichococcus oryzae</name>
    <dbReference type="NCBI Taxonomy" id="1608942"/>
    <lineage>
        <taxon>Bacteria</taxon>
        <taxon>Pseudomonadati</taxon>
        <taxon>Pseudomonadota</taxon>
        <taxon>Alphaproteobacteria</taxon>
        <taxon>Acetobacterales</taxon>
        <taxon>Roseomonadaceae</taxon>
        <taxon>Roseomonas</taxon>
    </lineage>
</organism>
<accession>A0A5B2TJ99</accession>
<keyword evidence="4" id="KW-1185">Reference proteome</keyword>
<dbReference type="AlphaFoldDB" id="A0A5B2TJ99"/>
<feature type="transmembrane region" description="Helical" evidence="1">
    <location>
        <begin position="132"/>
        <end position="152"/>
    </location>
</feature>
<protein>
    <submittedName>
        <fullName evidence="3">DUF2214 family protein</fullName>
    </submittedName>
</protein>
<reference evidence="3 4" key="1">
    <citation type="journal article" date="2015" name="Int. J. Syst. Evol. Microbiol.">
        <title>Roseomonas oryzae sp. nov., isolated from paddy rhizosphere soil.</title>
        <authorList>
            <person name="Ramaprasad E.V."/>
            <person name="Sasikala Ch."/>
            <person name="Ramana Ch.V."/>
        </authorList>
    </citation>
    <scope>NUCLEOTIDE SEQUENCE [LARGE SCALE GENOMIC DNA]</scope>
    <source>
        <strain evidence="3 4">KCTC 42542</strain>
    </source>
</reference>
<evidence type="ECO:0000259" key="2">
    <source>
        <dbReference type="Pfam" id="PF20349"/>
    </source>
</evidence>